<name>A0A150GVU2_GONPE</name>
<feature type="compositionally biased region" description="Low complexity" evidence="1">
    <location>
        <begin position="237"/>
        <end position="250"/>
    </location>
</feature>
<feature type="region of interest" description="Disordered" evidence="1">
    <location>
        <begin position="117"/>
        <end position="161"/>
    </location>
</feature>
<protein>
    <submittedName>
        <fullName evidence="2">Uncharacterized protein</fullName>
    </submittedName>
</protein>
<proteinExistence type="predicted"/>
<dbReference type="Proteomes" id="UP000075714">
    <property type="component" value="Unassembled WGS sequence"/>
</dbReference>
<feature type="region of interest" description="Disordered" evidence="1">
    <location>
        <begin position="419"/>
        <end position="452"/>
    </location>
</feature>
<accession>A0A150GVU2</accession>
<dbReference type="EMBL" id="LSYV01000007">
    <property type="protein sequence ID" value="KXZ53961.1"/>
    <property type="molecule type" value="Genomic_DNA"/>
</dbReference>
<feature type="region of interest" description="Disordered" evidence="1">
    <location>
        <begin position="33"/>
        <end position="55"/>
    </location>
</feature>
<keyword evidence="3" id="KW-1185">Reference proteome</keyword>
<feature type="region of interest" description="Disordered" evidence="1">
    <location>
        <begin position="229"/>
        <end position="282"/>
    </location>
</feature>
<evidence type="ECO:0000256" key="1">
    <source>
        <dbReference type="SAM" id="MobiDB-lite"/>
    </source>
</evidence>
<gene>
    <name evidence="2" type="ORF">GPECTOR_6g880</name>
</gene>
<sequence length="452" mass="45904">MKAQSEEEGVRKVNFATPSGHLDVQSFSVEPLPRNSFHRTAGGHDGAAHPGGLSRCTTGVVSRPVTAVPTTHVAWANSVGTVSGASALSRAYRPSEYGEEEEDDLAADVDAVEWAEGPDYDSWSDDDAATSRTVTGAPLSRTVTGASSAREGPVAKGGRKRLKGHVGTWSVKVLSALRLMPDRRGRLHLPSMVVYTQPRPPLAHRTTASTWWTKVKGWAMAATAANHLNTAMPPTRPGAARSARSAPDAGETPGGASGRLPHPDEQEPAGDAQRSSAPAAVQTARCTADASVGASSAGAASSGMASAGLGFRAVAARALDTGMHALGLGLGAGTFPSTSHDLDCSHRTVSTLPADGSTRGGLQSSFPSVITCDDGSTHRGAVLLFDGNQQQTQVALAYARSARNSGNGAAPVAAIVAAGRGSTGGDGGSNAASVHRPREPDANSGYGGGAGA</sequence>
<evidence type="ECO:0000313" key="3">
    <source>
        <dbReference type="Proteomes" id="UP000075714"/>
    </source>
</evidence>
<reference evidence="3" key="1">
    <citation type="journal article" date="2016" name="Nat. Commun.">
        <title>The Gonium pectorale genome demonstrates co-option of cell cycle regulation during the evolution of multicellularity.</title>
        <authorList>
            <person name="Hanschen E.R."/>
            <person name="Marriage T.N."/>
            <person name="Ferris P.J."/>
            <person name="Hamaji T."/>
            <person name="Toyoda A."/>
            <person name="Fujiyama A."/>
            <person name="Neme R."/>
            <person name="Noguchi H."/>
            <person name="Minakuchi Y."/>
            <person name="Suzuki M."/>
            <person name="Kawai-Toyooka H."/>
            <person name="Smith D.R."/>
            <person name="Sparks H."/>
            <person name="Anderson J."/>
            <person name="Bakaric R."/>
            <person name="Luria V."/>
            <person name="Karger A."/>
            <person name="Kirschner M.W."/>
            <person name="Durand P.M."/>
            <person name="Michod R.E."/>
            <person name="Nozaki H."/>
            <person name="Olson B.J."/>
        </authorList>
    </citation>
    <scope>NUCLEOTIDE SEQUENCE [LARGE SCALE GENOMIC DNA]</scope>
    <source>
        <strain evidence="3">NIES-2863</strain>
    </source>
</reference>
<feature type="compositionally biased region" description="Acidic residues" evidence="1">
    <location>
        <begin position="117"/>
        <end position="128"/>
    </location>
</feature>
<dbReference type="AlphaFoldDB" id="A0A150GVU2"/>
<organism evidence="2 3">
    <name type="scientific">Gonium pectorale</name>
    <name type="common">Green alga</name>
    <dbReference type="NCBI Taxonomy" id="33097"/>
    <lineage>
        <taxon>Eukaryota</taxon>
        <taxon>Viridiplantae</taxon>
        <taxon>Chlorophyta</taxon>
        <taxon>core chlorophytes</taxon>
        <taxon>Chlorophyceae</taxon>
        <taxon>CS clade</taxon>
        <taxon>Chlamydomonadales</taxon>
        <taxon>Volvocaceae</taxon>
        <taxon>Gonium</taxon>
    </lineage>
</organism>
<dbReference type="OrthoDB" id="10666134at2759"/>
<evidence type="ECO:0000313" key="2">
    <source>
        <dbReference type="EMBL" id="KXZ53961.1"/>
    </source>
</evidence>
<comment type="caution">
    <text evidence="2">The sequence shown here is derived from an EMBL/GenBank/DDBJ whole genome shotgun (WGS) entry which is preliminary data.</text>
</comment>